<comment type="similarity">
    <text evidence="1">Belongs to the thioredoxin family.</text>
</comment>
<dbReference type="PROSITE" id="PS51352">
    <property type="entry name" value="THIOREDOXIN_2"/>
    <property type="match status" value="1"/>
</dbReference>
<keyword evidence="2" id="KW-0813">Transport</keyword>
<evidence type="ECO:0000256" key="1">
    <source>
        <dbReference type="ARBA" id="ARBA00008987"/>
    </source>
</evidence>
<sequence>MSSFKTRCPSCGGLNRVPNERVAEAASCGKCKNALFDGAPIEGTVDNLSALLDSNTPVVVDFWAPWCNPCVGFAPVFSDVAQEQAGNARFVKIDTEAQQQIAAQFGIRSIPTIMVFKNGQRVDIINGALPKTQFDQWLNQALSK</sequence>
<dbReference type="InterPro" id="IPR005746">
    <property type="entry name" value="Thioredoxin"/>
</dbReference>
<evidence type="ECO:0000256" key="6">
    <source>
        <dbReference type="NCBIfam" id="TIGR01068"/>
    </source>
</evidence>
<evidence type="ECO:0000313" key="8">
    <source>
        <dbReference type="EMBL" id="BBL90710.1"/>
    </source>
</evidence>
<dbReference type="GO" id="GO:0005829">
    <property type="term" value="C:cytosol"/>
    <property type="evidence" value="ECO:0007669"/>
    <property type="project" value="TreeGrafter"/>
</dbReference>
<dbReference type="SUPFAM" id="SSF52833">
    <property type="entry name" value="Thioredoxin-like"/>
    <property type="match status" value="1"/>
</dbReference>
<dbReference type="Gene3D" id="2.30.30.380">
    <property type="entry name" value="Zn-finger domain of Sec23/24"/>
    <property type="match status" value="1"/>
</dbReference>
<protein>
    <recommendedName>
        <fullName evidence="6">Thioredoxin</fullName>
    </recommendedName>
</protein>
<gene>
    <name evidence="8" type="ORF">VroAM7_33630</name>
</gene>
<dbReference type="FunFam" id="3.40.30.10:FF:000001">
    <property type="entry name" value="Thioredoxin"/>
    <property type="match status" value="1"/>
</dbReference>
<dbReference type="InterPro" id="IPR036249">
    <property type="entry name" value="Thioredoxin-like_sf"/>
</dbReference>
<dbReference type="Proteomes" id="UP000315115">
    <property type="component" value="Chromosome 2"/>
</dbReference>
<dbReference type="CDD" id="cd02947">
    <property type="entry name" value="TRX_family"/>
    <property type="match status" value="1"/>
</dbReference>
<dbReference type="RefSeq" id="WP_138955458.1">
    <property type="nucleotide sequence ID" value="NZ_AP019799.1"/>
</dbReference>
<dbReference type="NCBIfam" id="NF008229">
    <property type="entry name" value="PRK10996.1"/>
    <property type="match status" value="1"/>
</dbReference>
<dbReference type="NCBIfam" id="TIGR01068">
    <property type="entry name" value="thioredoxin"/>
    <property type="match status" value="1"/>
</dbReference>
<evidence type="ECO:0000313" key="9">
    <source>
        <dbReference type="Proteomes" id="UP000315115"/>
    </source>
</evidence>
<evidence type="ECO:0000256" key="4">
    <source>
        <dbReference type="ARBA" id="ARBA00023157"/>
    </source>
</evidence>
<dbReference type="InterPro" id="IPR013766">
    <property type="entry name" value="Thioredoxin_domain"/>
</dbReference>
<keyword evidence="4" id="KW-1015">Disulfide bond</keyword>
<dbReference type="GO" id="GO:0015035">
    <property type="term" value="F:protein-disulfide reductase activity"/>
    <property type="evidence" value="ECO:0007669"/>
    <property type="project" value="UniProtKB-UniRule"/>
</dbReference>
<name>A0A510IEN4_9VIBR</name>
<proteinExistence type="inferred from homology"/>
<accession>A0A510IEN4</accession>
<dbReference type="Pfam" id="PF00085">
    <property type="entry name" value="Thioredoxin"/>
    <property type="match status" value="1"/>
</dbReference>
<feature type="domain" description="Thioredoxin" evidence="7">
    <location>
        <begin position="20"/>
        <end position="143"/>
    </location>
</feature>
<dbReference type="PRINTS" id="PR00421">
    <property type="entry name" value="THIOREDOXIN"/>
</dbReference>
<evidence type="ECO:0000256" key="2">
    <source>
        <dbReference type="ARBA" id="ARBA00022448"/>
    </source>
</evidence>
<keyword evidence="3" id="KW-0249">Electron transport</keyword>
<dbReference type="PANTHER" id="PTHR45663">
    <property type="entry name" value="GEO12009P1"/>
    <property type="match status" value="1"/>
</dbReference>
<keyword evidence="5" id="KW-0676">Redox-active center</keyword>
<dbReference type="EMBL" id="AP019799">
    <property type="protein sequence ID" value="BBL90710.1"/>
    <property type="molecule type" value="Genomic_DNA"/>
</dbReference>
<organism evidence="8 9">
    <name type="scientific">Vibrio rotiferianus</name>
    <dbReference type="NCBI Taxonomy" id="190895"/>
    <lineage>
        <taxon>Bacteria</taxon>
        <taxon>Pseudomonadati</taxon>
        <taxon>Pseudomonadota</taxon>
        <taxon>Gammaproteobacteria</taxon>
        <taxon>Vibrionales</taxon>
        <taxon>Vibrionaceae</taxon>
        <taxon>Vibrio</taxon>
    </lineage>
</organism>
<reference evidence="9" key="1">
    <citation type="submission" date="2019-07" db="EMBL/GenBank/DDBJ databases">
        <title>Complete Genome Sequences of Vibrion rotiferianus strain AM7.</title>
        <authorList>
            <person name="Miyazaki K."/>
            <person name="Wiseschart A."/>
            <person name="Pootanakit K."/>
            <person name="Ishimori K."/>
            <person name="Kitahara K."/>
        </authorList>
    </citation>
    <scope>NUCLEOTIDE SEQUENCE [LARGE SCALE GENOMIC DNA]</scope>
    <source>
        <strain evidence="9">AM7</strain>
    </source>
</reference>
<dbReference type="InterPro" id="IPR049299">
    <property type="entry name" value="Thio2_N"/>
</dbReference>
<evidence type="ECO:0000256" key="3">
    <source>
        <dbReference type="ARBA" id="ARBA00022982"/>
    </source>
</evidence>
<dbReference type="Gene3D" id="3.40.30.10">
    <property type="entry name" value="Glutaredoxin"/>
    <property type="match status" value="1"/>
</dbReference>
<evidence type="ECO:0000259" key="7">
    <source>
        <dbReference type="PROSITE" id="PS51352"/>
    </source>
</evidence>
<dbReference type="PANTHER" id="PTHR45663:SF40">
    <property type="entry name" value="THIOREDOXIN 2"/>
    <property type="match status" value="1"/>
</dbReference>
<dbReference type="AlphaFoldDB" id="A0A510IEN4"/>
<evidence type="ECO:0000256" key="5">
    <source>
        <dbReference type="ARBA" id="ARBA00023284"/>
    </source>
</evidence>
<dbReference type="Pfam" id="PF21352">
    <property type="entry name" value="Zn_ribbon_Thio2"/>
    <property type="match status" value="1"/>
</dbReference>